<dbReference type="Gene3D" id="2.70.98.40">
    <property type="entry name" value="Glycoside hydrolase, family 65, N-terminal domain"/>
    <property type="match status" value="1"/>
</dbReference>
<accession>A0A1F4RJ56</accession>
<dbReference type="InterPro" id="IPR052047">
    <property type="entry name" value="GH94_Enzymes"/>
</dbReference>
<feature type="domain" description="Glycosyl hydrolase 94 supersandwich" evidence="3">
    <location>
        <begin position="11"/>
        <end position="287"/>
    </location>
</feature>
<dbReference type="GO" id="GO:0030246">
    <property type="term" value="F:carbohydrate binding"/>
    <property type="evidence" value="ECO:0007669"/>
    <property type="project" value="InterPro"/>
</dbReference>
<reference evidence="5 6" key="1">
    <citation type="journal article" date="2016" name="Nat. Commun.">
        <title>Thousands of microbial genomes shed light on interconnected biogeochemical processes in an aquifer system.</title>
        <authorList>
            <person name="Anantharaman K."/>
            <person name="Brown C.T."/>
            <person name="Hug L.A."/>
            <person name="Sharon I."/>
            <person name="Castelle C.J."/>
            <person name="Probst A.J."/>
            <person name="Thomas B.C."/>
            <person name="Singh A."/>
            <person name="Wilkins M.J."/>
            <person name="Karaoz U."/>
            <person name="Brodie E.L."/>
            <person name="Williams K.H."/>
            <person name="Hubbard S.S."/>
            <person name="Banfield J.F."/>
        </authorList>
    </citation>
    <scope>NUCLEOTIDE SEQUENCE [LARGE SCALE GENOMIC DNA]</scope>
</reference>
<organism evidence="5 6">
    <name type="scientific">candidate division WOR-1 bacterium RIFCSPLOWO2_02_FULL_46_20</name>
    <dbReference type="NCBI Taxonomy" id="1802567"/>
    <lineage>
        <taxon>Bacteria</taxon>
        <taxon>Bacillati</taxon>
        <taxon>Saganbacteria</taxon>
    </lineage>
</organism>
<evidence type="ECO:0000313" key="6">
    <source>
        <dbReference type="Proteomes" id="UP000176938"/>
    </source>
</evidence>
<dbReference type="Proteomes" id="UP000176938">
    <property type="component" value="Unassembled WGS sequence"/>
</dbReference>
<dbReference type="SUPFAM" id="SSF74650">
    <property type="entry name" value="Galactose mutarotase-like"/>
    <property type="match status" value="1"/>
</dbReference>
<dbReference type="PANTHER" id="PTHR37469">
    <property type="entry name" value="CELLOBIONIC ACID PHOSPHORYLASE-RELATED"/>
    <property type="match status" value="1"/>
</dbReference>
<dbReference type="InterPro" id="IPR033432">
    <property type="entry name" value="GH94_catalytic"/>
</dbReference>
<dbReference type="Pfam" id="PF17167">
    <property type="entry name" value="Glyco_hydro_94"/>
    <property type="match status" value="1"/>
</dbReference>
<dbReference type="Gene3D" id="2.60.420.10">
    <property type="entry name" value="Maltose phosphorylase, domain 3"/>
    <property type="match status" value="1"/>
</dbReference>
<dbReference type="Gene3D" id="1.50.10.10">
    <property type="match status" value="1"/>
</dbReference>
<dbReference type="Gene3D" id="1.20.890.20">
    <property type="entry name" value="mpn423 like domain"/>
    <property type="match status" value="1"/>
</dbReference>
<keyword evidence="2" id="KW-0808">Transferase</keyword>
<dbReference type="SMART" id="SM01068">
    <property type="entry name" value="CBM_X"/>
    <property type="match status" value="1"/>
</dbReference>
<dbReference type="Pfam" id="PF06165">
    <property type="entry name" value="GH94_b-supersand"/>
    <property type="match status" value="1"/>
</dbReference>
<sequence>MKYGYFDKENKEYVITKPDTPLPWINYLGCEDYCALFSNTAGGYSFVKDPKERRLLRYRYNNIPMDRGGRYLYLRDNKTNDFWSASWQPVLKDAKEYKYECRHGLGYSIIKSEYKGVSTKTTYLVPLGENLEIWMIEVKAEPKVTQPKELSLFSFVEFCLWDALNDMTDYQYNLNIGETEVKNNIIYHLSRYRVEQNLVTYFACANAAAKGFDTQRKDFMGNYGDWSRPRAVIEGKMNNSLAGGWSPVGSQMFNFKLKPGETKTFIFVLGFTEDIDEPPAKVGKYKEPQTIEQELLKLKKYWETNLGNFSVNSEDPDFDLMVNTWNQYQCRTTFNWSRSASYYESGIGRGMGFRDSNQDTLGFVHMIPEKVKERIIDLASNQFEDGSAYHQYSPLTKKGNGSGYGDDHLWLTVSVPAYVKETGDIRFLETTVPFVAGEKGTVYEHLARAIHFSTTHIGSHGLPKIYFADWNDCLNLTHGKEGAESVMIAQMVVYGAGEMAKMAELINKKDDIKKYNDIATKLSRKINKVAWDGGWYMRAFDQDEEPVGSSKNKEGQIYLETQAWGVLSGVAEKDRALKCMDAVRKHLWTKHGIVLMTPPYSRFIWKYGSICVYPPGLKENGAIFCHPNPWAMIAECMLGRGDIAYEYYKAIQPAAHNDTADLYKTEPYVYCQMIAGKAHKNFGEGKNSWLTGSASWNFIAASQWILGIRPDYKGLLIDPCIPKNWKGFSVKRVFRDSTYYITVRNPENISRGIKSITVDNKRQSSNLIPADRPGGAEHHIEVIMG</sequence>
<protein>
    <submittedName>
        <fullName evidence="5">Uncharacterized protein</fullName>
    </submittedName>
</protein>
<dbReference type="InterPro" id="IPR008928">
    <property type="entry name" value="6-hairpin_glycosidase_sf"/>
</dbReference>
<comment type="caution">
    <text evidence="5">The sequence shown here is derived from an EMBL/GenBank/DDBJ whole genome shotgun (WGS) entry which is preliminary data.</text>
</comment>
<evidence type="ECO:0000256" key="1">
    <source>
        <dbReference type="ARBA" id="ARBA00022676"/>
    </source>
</evidence>
<evidence type="ECO:0000256" key="2">
    <source>
        <dbReference type="ARBA" id="ARBA00022679"/>
    </source>
</evidence>
<dbReference type="InterPro" id="IPR037018">
    <property type="entry name" value="GH65_N"/>
</dbReference>
<evidence type="ECO:0000313" key="5">
    <source>
        <dbReference type="EMBL" id="OGC07503.1"/>
    </source>
</evidence>
<proteinExistence type="predicted"/>
<feature type="domain" description="Glycosyl hydrolase 94 catalytic" evidence="4">
    <location>
        <begin position="301"/>
        <end position="707"/>
    </location>
</feature>
<gene>
    <name evidence="5" type="ORF">A3H38_01700</name>
</gene>
<evidence type="ECO:0000259" key="3">
    <source>
        <dbReference type="Pfam" id="PF06165"/>
    </source>
</evidence>
<dbReference type="AlphaFoldDB" id="A0A1F4RJ56"/>
<dbReference type="GO" id="GO:0005975">
    <property type="term" value="P:carbohydrate metabolic process"/>
    <property type="evidence" value="ECO:0007669"/>
    <property type="project" value="InterPro"/>
</dbReference>
<dbReference type="SUPFAM" id="SSF48208">
    <property type="entry name" value="Six-hairpin glycosidases"/>
    <property type="match status" value="1"/>
</dbReference>
<dbReference type="InterPro" id="IPR011013">
    <property type="entry name" value="Gal_mutarotase_sf_dom"/>
</dbReference>
<dbReference type="InterPro" id="IPR012341">
    <property type="entry name" value="6hp_glycosidase-like_sf"/>
</dbReference>
<dbReference type="GO" id="GO:0016757">
    <property type="term" value="F:glycosyltransferase activity"/>
    <property type="evidence" value="ECO:0007669"/>
    <property type="project" value="UniProtKB-KW"/>
</dbReference>
<dbReference type="PANTHER" id="PTHR37469:SF2">
    <property type="entry name" value="CELLOBIONIC ACID PHOSPHORYLASE"/>
    <property type="match status" value="1"/>
</dbReference>
<dbReference type="EMBL" id="METP01000003">
    <property type="protein sequence ID" value="OGC07503.1"/>
    <property type="molecule type" value="Genomic_DNA"/>
</dbReference>
<name>A0A1F4RJ56_UNCSA</name>
<evidence type="ECO:0000259" key="4">
    <source>
        <dbReference type="Pfam" id="PF17167"/>
    </source>
</evidence>
<keyword evidence="1" id="KW-0328">Glycosyltransferase</keyword>
<dbReference type="InterPro" id="IPR010383">
    <property type="entry name" value="Glyco_hydrolase_94_b-supersand"/>
</dbReference>